<proteinExistence type="predicted"/>
<sequence length="64" mass="7219">MPFLLSARPERRDTRAGSDRTYLTREEWLACSTVAGLSPLLDLPRPDHPLAAFSQHLFVATRNP</sequence>
<comment type="caution">
    <text evidence="1">The sequence shown here is derived from an EMBL/GenBank/DDBJ whole genome shotgun (WGS) entry which is preliminary data.</text>
</comment>
<organism evidence="1 2">
    <name type="scientific">Actinomadura vinacea</name>
    <dbReference type="NCBI Taxonomy" id="115336"/>
    <lineage>
        <taxon>Bacteria</taxon>
        <taxon>Bacillati</taxon>
        <taxon>Actinomycetota</taxon>
        <taxon>Actinomycetes</taxon>
        <taxon>Streptosporangiales</taxon>
        <taxon>Thermomonosporaceae</taxon>
        <taxon>Actinomadura</taxon>
    </lineage>
</organism>
<dbReference type="Proteomes" id="UP001501231">
    <property type="component" value="Unassembled WGS sequence"/>
</dbReference>
<evidence type="ECO:0000313" key="1">
    <source>
        <dbReference type="EMBL" id="GAA2400718.1"/>
    </source>
</evidence>
<evidence type="ECO:0000313" key="2">
    <source>
        <dbReference type="Proteomes" id="UP001501231"/>
    </source>
</evidence>
<dbReference type="EMBL" id="BAAARW010000002">
    <property type="protein sequence ID" value="GAA2400718.1"/>
    <property type="molecule type" value="Genomic_DNA"/>
</dbReference>
<gene>
    <name evidence="1" type="ORF">GCM10010191_04890</name>
</gene>
<reference evidence="1 2" key="1">
    <citation type="journal article" date="2019" name="Int. J. Syst. Evol. Microbiol.">
        <title>The Global Catalogue of Microorganisms (GCM) 10K type strain sequencing project: providing services to taxonomists for standard genome sequencing and annotation.</title>
        <authorList>
            <consortium name="The Broad Institute Genomics Platform"/>
            <consortium name="The Broad Institute Genome Sequencing Center for Infectious Disease"/>
            <person name="Wu L."/>
            <person name="Ma J."/>
        </authorList>
    </citation>
    <scope>NUCLEOTIDE SEQUENCE [LARGE SCALE GENOMIC DNA]</scope>
    <source>
        <strain evidence="1 2">JCM 3325</strain>
    </source>
</reference>
<name>A0ABN3IC91_9ACTN</name>
<keyword evidence="2" id="KW-1185">Reference proteome</keyword>
<protein>
    <recommendedName>
        <fullName evidence="3">DUF397 domain-containing protein</fullName>
    </recommendedName>
</protein>
<accession>A0ABN3IC91</accession>
<evidence type="ECO:0008006" key="3">
    <source>
        <dbReference type="Google" id="ProtNLM"/>
    </source>
</evidence>